<keyword evidence="2" id="KW-1185">Reference proteome</keyword>
<proteinExistence type="predicted"/>
<accession>A0ABU2GJ87</accession>
<dbReference type="PROSITE" id="PS51257">
    <property type="entry name" value="PROKAR_LIPOPROTEIN"/>
    <property type="match status" value="1"/>
</dbReference>
<dbReference type="Proteomes" id="UP001257060">
    <property type="component" value="Unassembled WGS sequence"/>
</dbReference>
<reference evidence="1 2" key="1">
    <citation type="submission" date="2022-06" db="EMBL/GenBank/DDBJ databases">
        <title>Halogeometricum sp. a new haloarchaeum isolate from saline soil.</title>
        <authorList>
            <person name="Strakova D."/>
            <person name="Galisteo C."/>
            <person name="Sanchez-Porro C."/>
            <person name="Ventosa A."/>
        </authorList>
    </citation>
    <scope>NUCLEOTIDE SEQUENCE [LARGE SCALE GENOMIC DNA]</scope>
    <source>
        <strain evidence="1 2">S1BR25-6</strain>
    </source>
</reference>
<dbReference type="RefSeq" id="WP_310925814.1">
    <property type="nucleotide sequence ID" value="NZ_JAMQOP010000005.1"/>
</dbReference>
<protein>
    <submittedName>
        <fullName evidence="1">Uncharacterized protein</fullName>
    </submittedName>
</protein>
<evidence type="ECO:0000313" key="2">
    <source>
        <dbReference type="Proteomes" id="UP001257060"/>
    </source>
</evidence>
<comment type="caution">
    <text evidence="1">The sequence shown here is derived from an EMBL/GenBank/DDBJ whole genome shotgun (WGS) entry which is preliminary data.</text>
</comment>
<evidence type="ECO:0000313" key="1">
    <source>
        <dbReference type="EMBL" id="MDS0300892.1"/>
    </source>
</evidence>
<sequence>MDRTITRRDVLAAVGAVGIAGLAGCSSSTGESYPNTPLEQRISISDEHLELYGEPLTNSMEQAGGLLTVEYSSLLFADLAAQQRFDELTLGSADMDPVSVYGTLGIDATSWGGDSILQSVGEGEILNQIESVFRDELERFGVEQITRISSNSGTRTFGGIVKTPDIDFEVIEGKYVTVSGFEVPISAGFELFTPSYTDLPYAGVLWVRPDELSTEMDTVSISGSLGTGLDVTPEFRLPELHTYSVSEFKDIFINQLD</sequence>
<gene>
    <name evidence="1" type="ORF">NDI76_19255</name>
</gene>
<dbReference type="EMBL" id="JAMQOP010000005">
    <property type="protein sequence ID" value="MDS0300892.1"/>
    <property type="molecule type" value="Genomic_DNA"/>
</dbReference>
<name>A0ABU2GJ87_9EURY</name>
<organism evidence="1 2">
    <name type="scientific">Halogeometricum salsisoli</name>
    <dbReference type="NCBI Taxonomy" id="2950536"/>
    <lineage>
        <taxon>Archaea</taxon>
        <taxon>Methanobacteriati</taxon>
        <taxon>Methanobacteriota</taxon>
        <taxon>Stenosarchaea group</taxon>
        <taxon>Halobacteria</taxon>
        <taxon>Halobacteriales</taxon>
        <taxon>Haloferacaceae</taxon>
        <taxon>Halogeometricum</taxon>
    </lineage>
</organism>